<organism evidence="1 2">
    <name type="scientific">Cinchona calisaya</name>
    <dbReference type="NCBI Taxonomy" id="153742"/>
    <lineage>
        <taxon>Eukaryota</taxon>
        <taxon>Viridiplantae</taxon>
        <taxon>Streptophyta</taxon>
        <taxon>Embryophyta</taxon>
        <taxon>Tracheophyta</taxon>
        <taxon>Spermatophyta</taxon>
        <taxon>Magnoliopsida</taxon>
        <taxon>eudicotyledons</taxon>
        <taxon>Gunneridae</taxon>
        <taxon>Pentapetalae</taxon>
        <taxon>asterids</taxon>
        <taxon>lamiids</taxon>
        <taxon>Gentianales</taxon>
        <taxon>Rubiaceae</taxon>
        <taxon>Cinchonoideae</taxon>
        <taxon>Cinchoneae</taxon>
        <taxon>Cinchona</taxon>
    </lineage>
</organism>
<proteinExistence type="predicted"/>
<evidence type="ECO:0000313" key="2">
    <source>
        <dbReference type="Proteomes" id="UP001630127"/>
    </source>
</evidence>
<accession>A0ABD2Z061</accession>
<name>A0ABD2Z061_9GENT</name>
<comment type="caution">
    <text evidence="1">The sequence shown here is derived from an EMBL/GenBank/DDBJ whole genome shotgun (WGS) entry which is preliminary data.</text>
</comment>
<gene>
    <name evidence="1" type="ORF">ACH5RR_025625</name>
</gene>
<dbReference type="AlphaFoldDB" id="A0ABD2Z061"/>
<protein>
    <submittedName>
        <fullName evidence="1">Uncharacterized protein</fullName>
    </submittedName>
</protein>
<keyword evidence="2" id="KW-1185">Reference proteome</keyword>
<evidence type="ECO:0000313" key="1">
    <source>
        <dbReference type="EMBL" id="KAL3512908.1"/>
    </source>
</evidence>
<dbReference type="Proteomes" id="UP001630127">
    <property type="component" value="Unassembled WGS sequence"/>
</dbReference>
<dbReference type="EMBL" id="JBJUIK010000011">
    <property type="protein sequence ID" value="KAL3512908.1"/>
    <property type="molecule type" value="Genomic_DNA"/>
</dbReference>
<sequence>MSEKGIESSGIKSVPVVVQSESVFNTGIIFNESNYDVWSQLMVIHIAEREKLSYILGKIKQLAKSEDGYEKWELVEIFRELDHRDKVVMKDLDDVAAYQKSIEQLRAHIFLAGLDGDFEQVHGKILRKEPISGLEECYALIQREVVCRATLKDETRNSEFAAMGEYQKGIQTLDYDILTLDYDQSDAKIDTEKGDVNGMILDLDSHLEAEEVPKSQDVSSSLEEFKSLINKPHQSSTKNVPILEPELPRKQLLERLTRVINFSWPSKSCNLIIELDDQKETQPPKTTCCICRIGGVWNKRVMSLRLKEIGLCNLKRLEEVLLEKGRVYKEEQIMVVKVVKRRH</sequence>
<reference evidence="1 2" key="1">
    <citation type="submission" date="2024-11" db="EMBL/GenBank/DDBJ databases">
        <title>A near-complete genome assembly of Cinchona calisaya.</title>
        <authorList>
            <person name="Lian D.C."/>
            <person name="Zhao X.W."/>
            <person name="Wei L."/>
        </authorList>
    </citation>
    <scope>NUCLEOTIDE SEQUENCE [LARGE SCALE GENOMIC DNA]</scope>
    <source>
        <tissue evidence="1">Nenye</tissue>
    </source>
</reference>